<keyword evidence="7" id="KW-1185">Reference proteome</keyword>
<dbReference type="GO" id="GO:1990133">
    <property type="term" value="C:molybdopterin adenylyltransferase complex"/>
    <property type="evidence" value="ECO:0007669"/>
    <property type="project" value="TreeGrafter"/>
</dbReference>
<keyword evidence="2" id="KW-0547">Nucleotide-binding</keyword>
<dbReference type="SUPFAM" id="SSF54285">
    <property type="entry name" value="MoaD/ThiS"/>
    <property type="match status" value="1"/>
</dbReference>
<evidence type="ECO:0000313" key="6">
    <source>
        <dbReference type="EMBL" id="SMP01008.1"/>
    </source>
</evidence>
<dbReference type="AlphaFoldDB" id="A0AA45WIT5"/>
<dbReference type="EMBL" id="FXTX01000001">
    <property type="protein sequence ID" value="SMP01008.1"/>
    <property type="molecule type" value="Genomic_DNA"/>
</dbReference>
<dbReference type="GO" id="GO:0000166">
    <property type="term" value="F:nucleotide binding"/>
    <property type="evidence" value="ECO:0007669"/>
    <property type="project" value="UniProtKB-KW"/>
</dbReference>
<evidence type="ECO:0000256" key="4">
    <source>
        <dbReference type="ARBA" id="ARBA00024200"/>
    </source>
</evidence>
<dbReference type="GO" id="GO:0006777">
    <property type="term" value="P:Mo-molybdopterin cofactor biosynthetic process"/>
    <property type="evidence" value="ECO:0007669"/>
    <property type="project" value="UniProtKB-KW"/>
</dbReference>
<comment type="pathway">
    <text evidence="1">Cofactor biosynthesis; molybdopterin biosynthesis.</text>
</comment>
<dbReference type="InterPro" id="IPR016155">
    <property type="entry name" value="Mopterin_synth/thiamin_S_b"/>
</dbReference>
<dbReference type="Pfam" id="PF02597">
    <property type="entry name" value="ThiS"/>
    <property type="match status" value="1"/>
</dbReference>
<comment type="caution">
    <text evidence="6">The sequence shown here is derived from an EMBL/GenBank/DDBJ whole genome shotgun (WGS) entry which is preliminary data.</text>
</comment>
<comment type="similarity">
    <text evidence="4">Belongs to the MoaD family.</text>
</comment>
<evidence type="ECO:0000313" key="7">
    <source>
        <dbReference type="Proteomes" id="UP001157947"/>
    </source>
</evidence>
<name>A0AA45WIT5_9AQUI</name>
<evidence type="ECO:0000256" key="2">
    <source>
        <dbReference type="ARBA" id="ARBA00022741"/>
    </source>
</evidence>
<dbReference type="RefSeq" id="WP_265133632.1">
    <property type="nucleotide sequence ID" value="NZ_FXTX01000001.1"/>
</dbReference>
<evidence type="ECO:0000256" key="5">
    <source>
        <dbReference type="ARBA" id="ARBA00024247"/>
    </source>
</evidence>
<dbReference type="CDD" id="cd00754">
    <property type="entry name" value="Ubl_MoaD"/>
    <property type="match status" value="1"/>
</dbReference>
<dbReference type="PANTHER" id="PTHR33359:SF1">
    <property type="entry name" value="MOLYBDOPTERIN SYNTHASE SULFUR CARRIER SUBUNIT"/>
    <property type="match status" value="1"/>
</dbReference>
<organism evidence="6 7">
    <name type="scientific">Venenivibrio stagnispumantis</name>
    <dbReference type="NCBI Taxonomy" id="407998"/>
    <lineage>
        <taxon>Bacteria</taxon>
        <taxon>Pseudomonadati</taxon>
        <taxon>Aquificota</taxon>
        <taxon>Aquificia</taxon>
        <taxon>Aquificales</taxon>
        <taxon>Hydrogenothermaceae</taxon>
        <taxon>Venenivibrio</taxon>
    </lineage>
</organism>
<dbReference type="Gene3D" id="3.10.20.30">
    <property type="match status" value="1"/>
</dbReference>
<proteinExistence type="inferred from homology"/>
<dbReference type="NCBIfam" id="TIGR01682">
    <property type="entry name" value="moaD"/>
    <property type="match status" value="1"/>
</dbReference>
<accession>A0AA45WIT5</accession>
<dbReference type="PANTHER" id="PTHR33359">
    <property type="entry name" value="MOLYBDOPTERIN SYNTHASE SULFUR CARRIER SUBUNIT"/>
    <property type="match status" value="1"/>
</dbReference>
<dbReference type="InterPro" id="IPR003749">
    <property type="entry name" value="ThiS/MoaD-like"/>
</dbReference>
<dbReference type="FunFam" id="3.10.20.30:FF:000010">
    <property type="entry name" value="Molybdopterin synthase sulfur carrier subunit"/>
    <property type="match status" value="1"/>
</dbReference>
<reference evidence="6" key="1">
    <citation type="submission" date="2017-05" db="EMBL/GenBank/DDBJ databases">
        <authorList>
            <person name="Varghese N."/>
            <person name="Submissions S."/>
        </authorList>
    </citation>
    <scope>NUCLEOTIDE SEQUENCE</scope>
    <source>
        <strain evidence="6">DSM 18763</strain>
    </source>
</reference>
<protein>
    <recommendedName>
        <fullName evidence="5">Molybdopterin synthase sulfur carrier subunit</fullName>
    </recommendedName>
</protein>
<dbReference type="Proteomes" id="UP001157947">
    <property type="component" value="Unassembled WGS sequence"/>
</dbReference>
<dbReference type="InterPro" id="IPR010038">
    <property type="entry name" value="MoaD_arc-typ"/>
</dbReference>
<dbReference type="InterPro" id="IPR012675">
    <property type="entry name" value="Beta-grasp_dom_sf"/>
</dbReference>
<dbReference type="NCBIfam" id="TIGR01687">
    <property type="entry name" value="moaD_arch"/>
    <property type="match status" value="1"/>
</dbReference>
<evidence type="ECO:0000256" key="3">
    <source>
        <dbReference type="ARBA" id="ARBA00023150"/>
    </source>
</evidence>
<gene>
    <name evidence="6" type="ORF">SAMN06264868_101176</name>
</gene>
<keyword evidence="3" id="KW-0501">Molybdenum cofactor biosynthesis</keyword>
<evidence type="ECO:0000256" key="1">
    <source>
        <dbReference type="ARBA" id="ARBA00005046"/>
    </source>
</evidence>
<sequence>MKIKVLYFASLKDKLKKKEDIIDLKEGSKVEDLLNDIISKYPQIQELIQKCMIAVNEEYSSKDRVLNENDIVAIIPPVSGG</sequence>
<dbReference type="InterPro" id="IPR044672">
    <property type="entry name" value="MOCS2A"/>
</dbReference>